<dbReference type="HOGENOM" id="CLU_3287496_0_0_9"/>
<dbReference type="Proteomes" id="UP000003340">
    <property type="component" value="Unassembled WGS sequence"/>
</dbReference>
<dbReference type="STRING" id="537013.CLOSTMETH_03015"/>
<comment type="caution">
    <text evidence="1">The sequence shown here is derived from an EMBL/GenBank/DDBJ whole genome shotgun (WGS) entry which is preliminary data.</text>
</comment>
<sequence length="40" mass="4748">MGKEKNTMERNTLPCVKFCCNFSHLSFRNQKLSFRIILPD</sequence>
<dbReference type="EMBL" id="ACEC01000104">
    <property type="protein sequence ID" value="EEG29365.1"/>
    <property type="molecule type" value="Genomic_DNA"/>
</dbReference>
<organism evidence="1 2">
    <name type="scientific">[Clostridium] methylpentosum DSM 5476</name>
    <dbReference type="NCBI Taxonomy" id="537013"/>
    <lineage>
        <taxon>Bacteria</taxon>
        <taxon>Bacillati</taxon>
        <taxon>Bacillota</taxon>
        <taxon>Clostridia</taxon>
        <taxon>Eubacteriales</taxon>
        <taxon>Oscillospiraceae</taxon>
        <taxon>Oscillospiraceae incertae sedis</taxon>
    </lineage>
</organism>
<evidence type="ECO:0000313" key="2">
    <source>
        <dbReference type="Proteomes" id="UP000003340"/>
    </source>
</evidence>
<evidence type="ECO:0000313" key="1">
    <source>
        <dbReference type="EMBL" id="EEG29365.1"/>
    </source>
</evidence>
<dbReference type="AlphaFoldDB" id="C0EGM3"/>
<name>C0EGM3_9FIRM</name>
<gene>
    <name evidence="1" type="ORF">CLOSTMETH_03015</name>
</gene>
<reference evidence="1 2" key="1">
    <citation type="submission" date="2009-01" db="EMBL/GenBank/DDBJ databases">
        <authorList>
            <person name="Fulton L."/>
            <person name="Clifton S."/>
            <person name="Fulton B."/>
            <person name="Xu J."/>
            <person name="Minx P."/>
            <person name="Pepin K.H."/>
            <person name="Johnson M."/>
            <person name="Bhonagiri V."/>
            <person name="Nash W.E."/>
            <person name="Mardis E.R."/>
            <person name="Wilson R.K."/>
        </authorList>
    </citation>
    <scope>NUCLEOTIDE SEQUENCE [LARGE SCALE GENOMIC DNA]</scope>
    <source>
        <strain evidence="1 2">DSM 5476</strain>
    </source>
</reference>
<reference evidence="1 2" key="2">
    <citation type="submission" date="2009-02" db="EMBL/GenBank/DDBJ databases">
        <title>Draft genome sequence of Clostridium methylpentosum (DSM 5476).</title>
        <authorList>
            <person name="Sudarsanam P."/>
            <person name="Ley R."/>
            <person name="Guruge J."/>
            <person name="Turnbaugh P.J."/>
            <person name="Mahowald M."/>
            <person name="Liep D."/>
            <person name="Gordon J."/>
        </authorList>
    </citation>
    <scope>NUCLEOTIDE SEQUENCE [LARGE SCALE GENOMIC DNA]</scope>
    <source>
        <strain evidence="1 2">DSM 5476</strain>
    </source>
</reference>
<accession>C0EGM3</accession>
<keyword evidence="2" id="KW-1185">Reference proteome</keyword>
<protein>
    <submittedName>
        <fullName evidence="1">Uncharacterized protein</fullName>
    </submittedName>
</protein>
<proteinExistence type="predicted"/>